<dbReference type="Proteomes" id="UP000278792">
    <property type="component" value="Unassembled WGS sequence"/>
</dbReference>
<proteinExistence type="predicted"/>
<evidence type="ECO:0000256" key="3">
    <source>
        <dbReference type="ARBA" id="ARBA00023172"/>
    </source>
</evidence>
<dbReference type="GO" id="GO:0015074">
    <property type="term" value="P:DNA integration"/>
    <property type="evidence" value="ECO:0007669"/>
    <property type="project" value="UniProtKB-KW"/>
</dbReference>
<evidence type="ECO:0000313" key="8">
    <source>
        <dbReference type="Proteomes" id="UP000278792"/>
    </source>
</evidence>
<gene>
    <name evidence="7" type="ORF">EGH82_18910</name>
</gene>
<evidence type="ECO:0000256" key="2">
    <source>
        <dbReference type="ARBA" id="ARBA00023125"/>
    </source>
</evidence>
<dbReference type="PROSITE" id="PS51900">
    <property type="entry name" value="CB"/>
    <property type="match status" value="1"/>
</dbReference>
<dbReference type="InterPro" id="IPR050090">
    <property type="entry name" value="Tyrosine_recombinase_XerCD"/>
</dbReference>
<dbReference type="SUPFAM" id="SSF56349">
    <property type="entry name" value="DNA breaking-rejoining enzymes"/>
    <property type="match status" value="1"/>
</dbReference>
<dbReference type="Pfam" id="PF12167">
    <property type="entry name" value="Arm-DNA-bind_2"/>
    <property type="match status" value="1"/>
</dbReference>
<dbReference type="PROSITE" id="PS51898">
    <property type="entry name" value="TYR_RECOMBINASE"/>
    <property type="match status" value="1"/>
</dbReference>
<comment type="caution">
    <text evidence="7">The sequence shown here is derived from an EMBL/GenBank/DDBJ whole genome shotgun (WGS) entry which is preliminary data.</text>
</comment>
<accession>A0A3N3DV86</accession>
<dbReference type="PANTHER" id="PTHR30349:SF36">
    <property type="entry name" value="PROPHAGE INTEGRASE INTR-RELATED"/>
    <property type="match status" value="1"/>
</dbReference>
<keyword evidence="2 4" id="KW-0238">DNA-binding</keyword>
<dbReference type="Pfam" id="PF00589">
    <property type="entry name" value="Phage_integrase"/>
    <property type="match status" value="1"/>
</dbReference>
<name>A0A3N3DV86_9VIBR</name>
<dbReference type="InterPro" id="IPR013762">
    <property type="entry name" value="Integrase-like_cat_sf"/>
</dbReference>
<keyword evidence="1" id="KW-0229">DNA integration</keyword>
<dbReference type="EMBL" id="RKIK01000082">
    <property type="protein sequence ID" value="ROV58340.1"/>
    <property type="molecule type" value="Genomic_DNA"/>
</dbReference>
<dbReference type="AlphaFoldDB" id="A0A3N3DV86"/>
<dbReference type="GO" id="GO:0006310">
    <property type="term" value="P:DNA recombination"/>
    <property type="evidence" value="ECO:0007669"/>
    <property type="project" value="UniProtKB-KW"/>
</dbReference>
<sequence length="428" mass="49353">MEPMASKSLRNRKLPTGVEIHGGYLRVAFSINTKRYKESLGLKANEQNIKYAAGLVATVKHEIRIGQFVYSKHFPNSKHAAGTHTNVTLGQAMEVFIEDRACHIDRASTKQKKTIGMKFIKYHGANRLLETITPQSLMHYKHKLVSELAGTTANNHITTLNQFFKWLYTMEYLDRNLNTILVKVPQFPRIAAPYSVDEIQAVLSNCDVLQHRNLITTAVYAGLRTGELLTLAWEDVDFKNGTILVRRSAYTDRGLTTTKNNKERVVDLLPPALEALKSQMALTLNNNFPAKSYEIEYKGAVVRKEHLRFVFNPKAVRAQKQSDYDYYGHRAMIRIWNACCKKAAITYRNPYQMRHTYASWLITYSNINLSYLAEQMGHSDIRMIVKIYGKWLKDSDKRESQRVWKLLEKTHPYHQMHTINKHSVKNTT</sequence>
<keyword evidence="3" id="KW-0233">DNA recombination</keyword>
<dbReference type="Gene3D" id="1.10.150.130">
    <property type="match status" value="1"/>
</dbReference>
<evidence type="ECO:0000259" key="6">
    <source>
        <dbReference type="PROSITE" id="PS51900"/>
    </source>
</evidence>
<evidence type="ECO:0000256" key="4">
    <source>
        <dbReference type="PROSITE-ProRule" id="PRU01248"/>
    </source>
</evidence>
<dbReference type="InterPro" id="IPR044068">
    <property type="entry name" value="CB"/>
</dbReference>
<dbReference type="InterPro" id="IPR011010">
    <property type="entry name" value="DNA_brk_join_enz"/>
</dbReference>
<evidence type="ECO:0000313" key="7">
    <source>
        <dbReference type="EMBL" id="ROV58340.1"/>
    </source>
</evidence>
<dbReference type="InterPro" id="IPR002104">
    <property type="entry name" value="Integrase_catalytic"/>
</dbReference>
<dbReference type="PANTHER" id="PTHR30349">
    <property type="entry name" value="PHAGE INTEGRASE-RELATED"/>
    <property type="match status" value="1"/>
</dbReference>
<evidence type="ECO:0000259" key="5">
    <source>
        <dbReference type="PROSITE" id="PS51898"/>
    </source>
</evidence>
<evidence type="ECO:0000256" key="1">
    <source>
        <dbReference type="ARBA" id="ARBA00022908"/>
    </source>
</evidence>
<dbReference type="Gene3D" id="1.10.443.10">
    <property type="entry name" value="Intergrase catalytic core"/>
    <property type="match status" value="1"/>
</dbReference>
<reference evidence="7 8" key="1">
    <citation type="submission" date="2018-11" db="EMBL/GenBank/DDBJ databases">
        <title>Vibrio ponticus strain CAIM 1751 pathogenic for the snapper Lutjanus guttatus.</title>
        <authorList>
            <person name="Soto-Rodriguez S."/>
            <person name="Lozano-Olvera R."/>
            <person name="Gomez-Gil B."/>
        </authorList>
    </citation>
    <scope>NUCLEOTIDE SEQUENCE [LARGE SCALE GENOMIC DNA]</scope>
    <source>
        <strain evidence="7 8">CAIM 1751</strain>
    </source>
</reference>
<feature type="domain" description="Core-binding (CB)" evidence="6">
    <location>
        <begin position="87"/>
        <end position="168"/>
    </location>
</feature>
<dbReference type="CDD" id="cd01189">
    <property type="entry name" value="INT_ICEBs1_C_like"/>
    <property type="match status" value="1"/>
</dbReference>
<feature type="domain" description="Tyr recombinase" evidence="5">
    <location>
        <begin position="189"/>
        <end position="401"/>
    </location>
</feature>
<organism evidence="7 8">
    <name type="scientific">Vibrio ponticus</name>
    <dbReference type="NCBI Taxonomy" id="265668"/>
    <lineage>
        <taxon>Bacteria</taxon>
        <taxon>Pseudomonadati</taxon>
        <taxon>Pseudomonadota</taxon>
        <taxon>Gammaproteobacteria</taxon>
        <taxon>Vibrionales</taxon>
        <taxon>Vibrionaceae</taxon>
        <taxon>Vibrio</taxon>
    </lineage>
</organism>
<dbReference type="GO" id="GO:0003677">
    <property type="term" value="F:DNA binding"/>
    <property type="evidence" value="ECO:0007669"/>
    <property type="project" value="UniProtKB-UniRule"/>
</dbReference>
<dbReference type="InterPro" id="IPR022000">
    <property type="entry name" value="Min27-like_integrase_DNA_bind"/>
</dbReference>
<dbReference type="InterPro" id="IPR010998">
    <property type="entry name" value="Integrase_recombinase_N"/>
</dbReference>
<protein>
    <submittedName>
        <fullName evidence="7">DUF3596 domain-containing protein</fullName>
    </submittedName>
</protein>